<evidence type="ECO:0000256" key="9">
    <source>
        <dbReference type="ARBA" id="ARBA00022679"/>
    </source>
</evidence>
<dbReference type="GO" id="GO:0004721">
    <property type="term" value="F:phosphoprotein phosphatase activity"/>
    <property type="evidence" value="ECO:0007669"/>
    <property type="project" value="InterPro"/>
</dbReference>
<dbReference type="AlphaFoldDB" id="A0A317C3G6"/>
<protein>
    <recommendedName>
        <fullName evidence="4">Phosphate regulon sensor protein PhoR</fullName>
        <ecNumber evidence="3">2.7.13.3</ecNumber>
    </recommendedName>
</protein>
<dbReference type="SUPFAM" id="SSF47384">
    <property type="entry name" value="Homodimeric domain of signal transducing histidine kinase"/>
    <property type="match status" value="1"/>
</dbReference>
<evidence type="ECO:0000256" key="4">
    <source>
        <dbReference type="ARBA" id="ARBA00019665"/>
    </source>
</evidence>
<keyword evidence="11" id="KW-0547">Nucleotide-binding</keyword>
<dbReference type="SUPFAM" id="SSF55785">
    <property type="entry name" value="PYP-like sensor domain (PAS domain)"/>
    <property type="match status" value="1"/>
</dbReference>
<dbReference type="SUPFAM" id="SSF55874">
    <property type="entry name" value="ATPase domain of HSP90 chaperone/DNA topoisomerase II/histidine kinase"/>
    <property type="match status" value="1"/>
</dbReference>
<dbReference type="CDD" id="cd00130">
    <property type="entry name" value="PAS"/>
    <property type="match status" value="1"/>
</dbReference>
<evidence type="ECO:0000256" key="17">
    <source>
        <dbReference type="ARBA" id="ARBA00025207"/>
    </source>
</evidence>
<dbReference type="Gene3D" id="3.30.450.20">
    <property type="entry name" value="PAS domain"/>
    <property type="match status" value="1"/>
</dbReference>
<accession>A0A317C3G6</accession>
<dbReference type="InterPro" id="IPR035965">
    <property type="entry name" value="PAS-like_dom_sf"/>
</dbReference>
<evidence type="ECO:0000256" key="8">
    <source>
        <dbReference type="ARBA" id="ARBA00022592"/>
    </source>
</evidence>
<dbReference type="GO" id="GO:0006817">
    <property type="term" value="P:phosphate ion transport"/>
    <property type="evidence" value="ECO:0007669"/>
    <property type="project" value="UniProtKB-KW"/>
</dbReference>
<keyword evidence="7" id="KW-0597">Phosphoprotein</keyword>
<evidence type="ECO:0000256" key="12">
    <source>
        <dbReference type="ARBA" id="ARBA00022777"/>
    </source>
</evidence>
<organism evidence="20 21">
    <name type="scientific">Leucothrix pacifica</name>
    <dbReference type="NCBI Taxonomy" id="1247513"/>
    <lineage>
        <taxon>Bacteria</taxon>
        <taxon>Pseudomonadati</taxon>
        <taxon>Pseudomonadota</taxon>
        <taxon>Gammaproteobacteria</taxon>
        <taxon>Thiotrichales</taxon>
        <taxon>Thiotrichaceae</taxon>
        <taxon>Leucothrix</taxon>
    </lineage>
</organism>
<evidence type="ECO:0000259" key="19">
    <source>
        <dbReference type="PROSITE" id="PS50109"/>
    </source>
</evidence>
<dbReference type="Gene3D" id="1.10.287.130">
    <property type="match status" value="1"/>
</dbReference>
<keyword evidence="8" id="KW-0592">Phosphate transport</keyword>
<dbReference type="RefSeq" id="WP_109839259.1">
    <property type="nucleotide sequence ID" value="NZ_QGKM01000075.1"/>
</dbReference>
<keyword evidence="13" id="KW-0067">ATP-binding</keyword>
<dbReference type="InterPro" id="IPR005467">
    <property type="entry name" value="His_kinase_dom"/>
</dbReference>
<dbReference type="InterPro" id="IPR003594">
    <property type="entry name" value="HATPase_dom"/>
</dbReference>
<dbReference type="InterPro" id="IPR003661">
    <property type="entry name" value="HisK_dim/P_dom"/>
</dbReference>
<keyword evidence="16 18" id="KW-0472">Membrane</keyword>
<dbReference type="Pfam" id="PF11808">
    <property type="entry name" value="PhoR"/>
    <property type="match status" value="1"/>
</dbReference>
<dbReference type="GO" id="GO:0005886">
    <property type="term" value="C:plasma membrane"/>
    <property type="evidence" value="ECO:0007669"/>
    <property type="project" value="UniProtKB-SubCell"/>
</dbReference>
<keyword evidence="10 18" id="KW-0812">Transmembrane</keyword>
<dbReference type="Proteomes" id="UP000245539">
    <property type="component" value="Unassembled WGS sequence"/>
</dbReference>
<name>A0A317C3G6_9GAMM</name>
<keyword evidence="15" id="KW-0902">Two-component regulatory system</keyword>
<evidence type="ECO:0000313" key="21">
    <source>
        <dbReference type="Proteomes" id="UP000245539"/>
    </source>
</evidence>
<dbReference type="FunFam" id="1.10.287.130:FF:000008">
    <property type="entry name" value="Two-component sensor histidine kinase"/>
    <property type="match status" value="1"/>
</dbReference>
<dbReference type="GO" id="GO:0016036">
    <property type="term" value="P:cellular response to phosphate starvation"/>
    <property type="evidence" value="ECO:0007669"/>
    <property type="project" value="TreeGrafter"/>
</dbReference>
<dbReference type="InterPro" id="IPR036097">
    <property type="entry name" value="HisK_dim/P_sf"/>
</dbReference>
<dbReference type="OrthoDB" id="9813151at2"/>
<comment type="function">
    <text evidence="17">Member of the two-component regulatory system PhoR/PhoB involved in the phosphate regulon genes expression. PhoR may function as a membrane-associated protein kinase that phosphorylates PhoB in response to environmental signals.</text>
</comment>
<dbReference type="SMART" id="SM00388">
    <property type="entry name" value="HisKA"/>
    <property type="match status" value="1"/>
</dbReference>
<dbReference type="GO" id="GO:0000155">
    <property type="term" value="F:phosphorelay sensor kinase activity"/>
    <property type="evidence" value="ECO:0007669"/>
    <property type="project" value="InterPro"/>
</dbReference>
<evidence type="ECO:0000256" key="3">
    <source>
        <dbReference type="ARBA" id="ARBA00012438"/>
    </source>
</evidence>
<evidence type="ECO:0000256" key="18">
    <source>
        <dbReference type="SAM" id="Phobius"/>
    </source>
</evidence>
<evidence type="ECO:0000256" key="11">
    <source>
        <dbReference type="ARBA" id="ARBA00022741"/>
    </source>
</evidence>
<evidence type="ECO:0000256" key="1">
    <source>
        <dbReference type="ARBA" id="ARBA00000085"/>
    </source>
</evidence>
<evidence type="ECO:0000256" key="10">
    <source>
        <dbReference type="ARBA" id="ARBA00022692"/>
    </source>
</evidence>
<evidence type="ECO:0000256" key="2">
    <source>
        <dbReference type="ARBA" id="ARBA00004236"/>
    </source>
</evidence>
<evidence type="ECO:0000256" key="15">
    <source>
        <dbReference type="ARBA" id="ARBA00023012"/>
    </source>
</evidence>
<comment type="subcellular location">
    <subcellularLocation>
        <location evidence="2">Cell membrane</location>
    </subcellularLocation>
</comment>
<dbReference type="EC" id="2.7.13.3" evidence="3"/>
<feature type="transmembrane region" description="Helical" evidence="18">
    <location>
        <begin position="20"/>
        <end position="46"/>
    </location>
</feature>
<dbReference type="GO" id="GO:0005524">
    <property type="term" value="F:ATP binding"/>
    <property type="evidence" value="ECO:0007669"/>
    <property type="project" value="UniProtKB-KW"/>
</dbReference>
<keyword evidence="21" id="KW-1185">Reference proteome</keyword>
<dbReference type="Gene3D" id="3.30.565.10">
    <property type="entry name" value="Histidine kinase-like ATPase, C-terminal domain"/>
    <property type="match status" value="1"/>
</dbReference>
<dbReference type="SMART" id="SM00387">
    <property type="entry name" value="HATPase_c"/>
    <property type="match status" value="1"/>
</dbReference>
<gene>
    <name evidence="20" type="primary">phoR</name>
    <name evidence="20" type="ORF">DKW60_19070</name>
</gene>
<proteinExistence type="predicted"/>
<evidence type="ECO:0000256" key="5">
    <source>
        <dbReference type="ARBA" id="ARBA00022448"/>
    </source>
</evidence>
<keyword evidence="5" id="KW-0813">Transport</keyword>
<comment type="caution">
    <text evidence="20">The sequence shown here is derived from an EMBL/GenBank/DDBJ whole genome shotgun (WGS) entry which is preliminary data.</text>
</comment>
<evidence type="ECO:0000256" key="16">
    <source>
        <dbReference type="ARBA" id="ARBA00023136"/>
    </source>
</evidence>
<evidence type="ECO:0000256" key="13">
    <source>
        <dbReference type="ARBA" id="ARBA00022840"/>
    </source>
</evidence>
<dbReference type="Pfam" id="PF02518">
    <property type="entry name" value="HATPase_c"/>
    <property type="match status" value="1"/>
</dbReference>
<evidence type="ECO:0000256" key="7">
    <source>
        <dbReference type="ARBA" id="ARBA00022553"/>
    </source>
</evidence>
<evidence type="ECO:0000313" key="20">
    <source>
        <dbReference type="EMBL" id="PWQ92847.1"/>
    </source>
</evidence>
<feature type="domain" description="Histidine kinase" evidence="19">
    <location>
        <begin position="216"/>
        <end position="433"/>
    </location>
</feature>
<dbReference type="NCBIfam" id="TIGR02966">
    <property type="entry name" value="phoR_proteo"/>
    <property type="match status" value="1"/>
</dbReference>
<dbReference type="InterPro" id="IPR021766">
    <property type="entry name" value="PhoR_N"/>
</dbReference>
<comment type="catalytic activity">
    <reaction evidence="1">
        <text>ATP + protein L-histidine = ADP + protein N-phospho-L-histidine.</text>
        <dbReference type="EC" id="2.7.13.3"/>
    </reaction>
</comment>
<dbReference type="InterPro" id="IPR000014">
    <property type="entry name" value="PAS"/>
</dbReference>
<dbReference type="PRINTS" id="PR00344">
    <property type="entry name" value="BCTRLSENSOR"/>
</dbReference>
<dbReference type="PANTHER" id="PTHR45453">
    <property type="entry name" value="PHOSPHATE REGULON SENSOR PROTEIN PHOR"/>
    <property type="match status" value="1"/>
</dbReference>
<dbReference type="FunFam" id="3.30.565.10:FF:000032">
    <property type="entry name" value="Phosphate regulon sensor histidine kinase PhoR"/>
    <property type="match status" value="1"/>
</dbReference>
<dbReference type="InterPro" id="IPR036890">
    <property type="entry name" value="HATPase_C_sf"/>
</dbReference>
<dbReference type="PROSITE" id="PS50109">
    <property type="entry name" value="HIS_KIN"/>
    <property type="match status" value="1"/>
</dbReference>
<sequence>MSWNDYLNKVIVPELKLLSLIVIACLLISTTGIPFLWLIILGLLLFTGFHIYQMKLLLTWQANKQMKAPPDELRGIWSEISTQFHQRNKHHRSTEAKSRHLIAQFRKVSTALPDGILILDSLNRIEWMNKRASSLLGLRQQQDRGSNITNLVRDPSFVKFYNSSGEDENLRLDSPAGNNIKLDIRLLPFHDKHLMIVQDFTRLHHMEKVRQDFVANVSHELRTPLSVVVGYIETLDDDDSPEMEPYRAIFWQMKQQSDRMTRLVEDLLTLSNLENEQHINHNNEVAVPKMLEGIADDAIILSGNKNQNITLEADESLWLKGNTRELHGVFSNLVSNAVNYTPELGEIAIRWYESDDHLIMEVEDNGIGIEPQHINRLTERFYRADKGRSRDAGGTGLGLAIVKHALQRHDAQLSISSEFGKGSVFRCLFPTERGIDAPSIEDTEDHILSA</sequence>
<dbReference type="InterPro" id="IPR014310">
    <property type="entry name" value="Sig_transdc_His_kinase_PhoR"/>
</dbReference>
<dbReference type="Pfam" id="PF00512">
    <property type="entry name" value="HisKA"/>
    <property type="match status" value="1"/>
</dbReference>
<dbReference type="SMART" id="SM00091">
    <property type="entry name" value="PAS"/>
    <property type="match status" value="1"/>
</dbReference>
<keyword evidence="12 20" id="KW-0418">Kinase</keyword>
<dbReference type="PANTHER" id="PTHR45453:SF1">
    <property type="entry name" value="PHOSPHATE REGULON SENSOR PROTEIN PHOR"/>
    <property type="match status" value="1"/>
</dbReference>
<evidence type="ECO:0000256" key="6">
    <source>
        <dbReference type="ARBA" id="ARBA00022475"/>
    </source>
</evidence>
<dbReference type="Pfam" id="PF13188">
    <property type="entry name" value="PAS_8"/>
    <property type="match status" value="1"/>
</dbReference>
<keyword evidence="9" id="KW-0808">Transferase</keyword>
<keyword evidence="6" id="KW-1003">Cell membrane</keyword>
<dbReference type="EMBL" id="QGKM01000075">
    <property type="protein sequence ID" value="PWQ92847.1"/>
    <property type="molecule type" value="Genomic_DNA"/>
</dbReference>
<dbReference type="InterPro" id="IPR004358">
    <property type="entry name" value="Sig_transdc_His_kin-like_C"/>
</dbReference>
<reference evidence="20 21" key="1">
    <citation type="submission" date="2018-05" db="EMBL/GenBank/DDBJ databases">
        <title>Leucothrix arctica sp. nov., isolated from Arctic seawater.</title>
        <authorList>
            <person name="Choi A."/>
            <person name="Baek K."/>
        </authorList>
    </citation>
    <scope>NUCLEOTIDE SEQUENCE [LARGE SCALE GENOMIC DNA]</scope>
    <source>
        <strain evidence="20 21">JCM 18388</strain>
    </source>
</reference>
<evidence type="ECO:0000256" key="14">
    <source>
        <dbReference type="ARBA" id="ARBA00022989"/>
    </source>
</evidence>
<dbReference type="InterPro" id="IPR050351">
    <property type="entry name" value="BphY/WalK/GraS-like"/>
</dbReference>
<dbReference type="CDD" id="cd00082">
    <property type="entry name" value="HisKA"/>
    <property type="match status" value="1"/>
</dbReference>
<keyword evidence="14 18" id="KW-1133">Transmembrane helix</keyword>